<gene>
    <name evidence="2" type="ORF">ISG29_03740</name>
</gene>
<dbReference type="Gene3D" id="3.40.630.10">
    <property type="entry name" value="Zn peptidases"/>
    <property type="match status" value="1"/>
</dbReference>
<dbReference type="RefSeq" id="WP_194501965.1">
    <property type="nucleotide sequence ID" value="NZ_JADIVZ010000001.1"/>
</dbReference>
<dbReference type="Proteomes" id="UP000656804">
    <property type="component" value="Unassembled WGS sequence"/>
</dbReference>
<evidence type="ECO:0000313" key="3">
    <source>
        <dbReference type="Proteomes" id="UP000656804"/>
    </source>
</evidence>
<organism evidence="2 3">
    <name type="scientific">Nocardioides acrostichi</name>
    <dbReference type="NCBI Taxonomy" id="2784339"/>
    <lineage>
        <taxon>Bacteria</taxon>
        <taxon>Bacillati</taxon>
        <taxon>Actinomycetota</taxon>
        <taxon>Actinomycetes</taxon>
        <taxon>Propionibacteriales</taxon>
        <taxon>Nocardioidaceae</taxon>
        <taxon>Nocardioides</taxon>
    </lineage>
</organism>
<sequence length="602" mass="64989">MRRDFTTMVEFGPRLTGNASHRAFTSWLEREFVRAGAVLRPCDQYAYRRWSVRDVDLHLLEGPQAGPTRVATYYPRSRQTPQAGIEAPLVYGGTLPSPSVDPADLGSLPEALAAYPGRLTTWAQGLSGTLGGPGSLQGSVLLVDLPVPVPLTAGAFLPLTTYLHWPGHSEADVAVSDYSRSWSMPGLGVPLAPFEELGVAAVVFVVDRSFEALQGNYLPFDSGHEPLPALYVDRDEGARLRAAAATRPTTRLRLTAGEKDVSVPSVTAVIPGRGDETLIFNTHTDGQGFVEENGAVALVHLARHFGSLPPGRRLRRTLVFACWPGHMSGELPELEGWMAAHPDLVASAAAAMTIEHLGCTEWLDSAALGYHATGENEFFGVWTTQGPMFELARDSLAPRPKLARTALLRPPVQFGVGGAFQDNGVPQIGALAGPEYLLTVSENGDLDKLDEALAAEQIAWFADMARRIDALDAETLRSGDPTLGDQQYTDDPSTPTQCGPGGLVVADAGDGRSLRIDLGDRVDAGRRLVATVSAMGAAVRDVRIELRRNGVRVGAAQLRRVGRRGARLRLRHRAGAHWRRGRHVLVVSVEGRQVLRRPVQLR</sequence>
<name>A0A930UZ53_9ACTN</name>
<feature type="region of interest" description="Disordered" evidence="1">
    <location>
        <begin position="476"/>
        <end position="499"/>
    </location>
</feature>
<accession>A0A930UZ53</accession>
<dbReference type="EMBL" id="JADIVZ010000001">
    <property type="protein sequence ID" value="MBF4160787.1"/>
    <property type="molecule type" value="Genomic_DNA"/>
</dbReference>
<evidence type="ECO:0008006" key="4">
    <source>
        <dbReference type="Google" id="ProtNLM"/>
    </source>
</evidence>
<protein>
    <recommendedName>
        <fullName evidence="4">Peptidase M28 domain-containing protein</fullName>
    </recommendedName>
</protein>
<reference evidence="2" key="1">
    <citation type="submission" date="2020-11" db="EMBL/GenBank/DDBJ databases">
        <title>Nocardioides sp. CBS4Y-1, whole genome shotgun sequence.</title>
        <authorList>
            <person name="Tuo L."/>
        </authorList>
    </citation>
    <scope>NUCLEOTIDE SEQUENCE</scope>
    <source>
        <strain evidence="2">CBS4Y-1</strain>
    </source>
</reference>
<comment type="caution">
    <text evidence="2">The sequence shown here is derived from an EMBL/GenBank/DDBJ whole genome shotgun (WGS) entry which is preliminary data.</text>
</comment>
<dbReference type="SUPFAM" id="SSF53187">
    <property type="entry name" value="Zn-dependent exopeptidases"/>
    <property type="match status" value="1"/>
</dbReference>
<proteinExistence type="predicted"/>
<feature type="compositionally biased region" description="Polar residues" evidence="1">
    <location>
        <begin position="484"/>
        <end position="497"/>
    </location>
</feature>
<evidence type="ECO:0000256" key="1">
    <source>
        <dbReference type="SAM" id="MobiDB-lite"/>
    </source>
</evidence>
<evidence type="ECO:0000313" key="2">
    <source>
        <dbReference type="EMBL" id="MBF4160787.1"/>
    </source>
</evidence>
<dbReference type="AlphaFoldDB" id="A0A930UZ53"/>
<keyword evidence="3" id="KW-1185">Reference proteome</keyword>